<reference evidence="8" key="2">
    <citation type="journal article" date="2023" name="Plants (Basel)">
        <title>Annotation of the Turnera subulata (Passifloraceae) Draft Genome Reveals the S-Locus Evolved after the Divergence of Turneroideae from Passifloroideae in a Stepwise Manner.</title>
        <authorList>
            <person name="Henning P.M."/>
            <person name="Roalson E.H."/>
            <person name="Mir W."/>
            <person name="McCubbin A.G."/>
            <person name="Shore J.S."/>
        </authorList>
    </citation>
    <scope>NUCLEOTIDE SEQUENCE</scope>
    <source>
        <strain evidence="8">F60SS</strain>
    </source>
</reference>
<name>A0A9Q0FAF1_9ROSI</name>
<dbReference type="GO" id="GO:0061630">
    <property type="term" value="F:ubiquitin protein ligase activity"/>
    <property type="evidence" value="ECO:0007669"/>
    <property type="project" value="UniProtKB-EC"/>
</dbReference>
<evidence type="ECO:0000256" key="6">
    <source>
        <dbReference type="PROSITE-ProRule" id="PRU00175"/>
    </source>
</evidence>
<keyword evidence="5" id="KW-0862">Zinc</keyword>
<keyword evidence="3" id="KW-0479">Metal-binding</keyword>
<evidence type="ECO:0000313" key="9">
    <source>
        <dbReference type="Proteomes" id="UP001141552"/>
    </source>
</evidence>
<keyword evidence="4 6" id="KW-0863">Zinc-finger</keyword>
<dbReference type="GO" id="GO:0016567">
    <property type="term" value="P:protein ubiquitination"/>
    <property type="evidence" value="ECO:0007669"/>
    <property type="project" value="TreeGrafter"/>
</dbReference>
<evidence type="ECO:0000313" key="8">
    <source>
        <dbReference type="EMBL" id="KAJ4827079.1"/>
    </source>
</evidence>
<keyword evidence="9" id="KW-1185">Reference proteome</keyword>
<dbReference type="PROSITE" id="PS50089">
    <property type="entry name" value="ZF_RING_2"/>
    <property type="match status" value="1"/>
</dbReference>
<dbReference type="EMBL" id="JAKUCV010006489">
    <property type="protein sequence ID" value="KAJ4827079.1"/>
    <property type="molecule type" value="Genomic_DNA"/>
</dbReference>
<feature type="domain" description="RING-type" evidence="7">
    <location>
        <begin position="122"/>
        <end position="165"/>
    </location>
</feature>
<dbReference type="AlphaFoldDB" id="A0A9Q0FAF1"/>
<dbReference type="SMART" id="SM00184">
    <property type="entry name" value="RING"/>
    <property type="match status" value="1"/>
</dbReference>
<dbReference type="OrthoDB" id="21204at2759"/>
<dbReference type="InterPro" id="IPR001841">
    <property type="entry name" value="Znf_RING"/>
</dbReference>
<dbReference type="EC" id="2.3.2.27" evidence="2"/>
<dbReference type="PANTHER" id="PTHR15710">
    <property type="entry name" value="E3 UBIQUITIN-PROTEIN LIGASE PRAJA"/>
    <property type="match status" value="1"/>
</dbReference>
<dbReference type="PANTHER" id="PTHR15710:SF194">
    <property type="entry name" value="RING_U-BOX SUPERFAMILY PROTEIN"/>
    <property type="match status" value="1"/>
</dbReference>
<dbReference type="SUPFAM" id="SSF57850">
    <property type="entry name" value="RING/U-box"/>
    <property type="match status" value="1"/>
</dbReference>
<reference evidence="8" key="1">
    <citation type="submission" date="2022-02" db="EMBL/GenBank/DDBJ databases">
        <authorList>
            <person name="Henning P.M."/>
            <person name="McCubbin A.G."/>
            <person name="Shore J.S."/>
        </authorList>
    </citation>
    <scope>NUCLEOTIDE SEQUENCE</scope>
    <source>
        <strain evidence="8">F60SS</strain>
        <tissue evidence="8">Leaves</tissue>
    </source>
</reference>
<evidence type="ECO:0000256" key="5">
    <source>
        <dbReference type="ARBA" id="ARBA00022833"/>
    </source>
</evidence>
<gene>
    <name evidence="8" type="ORF">Tsubulata_013893</name>
</gene>
<proteinExistence type="predicted"/>
<evidence type="ECO:0000256" key="1">
    <source>
        <dbReference type="ARBA" id="ARBA00000900"/>
    </source>
</evidence>
<dbReference type="GO" id="GO:0005737">
    <property type="term" value="C:cytoplasm"/>
    <property type="evidence" value="ECO:0007669"/>
    <property type="project" value="TreeGrafter"/>
</dbReference>
<comment type="caution">
    <text evidence="8">The sequence shown here is derived from an EMBL/GenBank/DDBJ whole genome shotgun (WGS) entry which is preliminary data.</text>
</comment>
<dbReference type="InterPro" id="IPR013083">
    <property type="entry name" value="Znf_RING/FYVE/PHD"/>
</dbReference>
<protein>
    <recommendedName>
        <fullName evidence="2">RING-type E3 ubiquitin transferase</fullName>
        <ecNumber evidence="2">2.3.2.27</ecNumber>
    </recommendedName>
</protein>
<dbReference type="Proteomes" id="UP001141552">
    <property type="component" value="Unassembled WGS sequence"/>
</dbReference>
<dbReference type="Pfam" id="PF13639">
    <property type="entry name" value="zf-RING_2"/>
    <property type="match status" value="1"/>
</dbReference>
<dbReference type="Gene3D" id="3.30.40.10">
    <property type="entry name" value="Zinc/RING finger domain, C3HC4 (zinc finger)"/>
    <property type="match status" value="1"/>
</dbReference>
<dbReference type="GO" id="GO:0008270">
    <property type="term" value="F:zinc ion binding"/>
    <property type="evidence" value="ECO:0007669"/>
    <property type="project" value="UniProtKB-KW"/>
</dbReference>
<accession>A0A9Q0FAF1</accession>
<sequence>MVYMDVVDIAMAKAEILHRLSNWGYYSTISDGSRTINDSPRSWNNGGSRRDKEELQLIKLDAKIHKLARLRADATGGGDFYKILPQVKLEVMFHLARILSENPDPAPAGLMDVVIGEGGQVCGICREELNVGERGRAMECQHKFHSCCIMEWLQLQEKKTCPLCRHEVQIKELDF</sequence>
<evidence type="ECO:0000256" key="2">
    <source>
        <dbReference type="ARBA" id="ARBA00012483"/>
    </source>
</evidence>
<evidence type="ECO:0000256" key="4">
    <source>
        <dbReference type="ARBA" id="ARBA00022771"/>
    </source>
</evidence>
<evidence type="ECO:0000259" key="7">
    <source>
        <dbReference type="PROSITE" id="PS50089"/>
    </source>
</evidence>
<evidence type="ECO:0000256" key="3">
    <source>
        <dbReference type="ARBA" id="ARBA00022723"/>
    </source>
</evidence>
<organism evidence="8 9">
    <name type="scientific">Turnera subulata</name>
    <dbReference type="NCBI Taxonomy" id="218843"/>
    <lineage>
        <taxon>Eukaryota</taxon>
        <taxon>Viridiplantae</taxon>
        <taxon>Streptophyta</taxon>
        <taxon>Embryophyta</taxon>
        <taxon>Tracheophyta</taxon>
        <taxon>Spermatophyta</taxon>
        <taxon>Magnoliopsida</taxon>
        <taxon>eudicotyledons</taxon>
        <taxon>Gunneridae</taxon>
        <taxon>Pentapetalae</taxon>
        <taxon>rosids</taxon>
        <taxon>fabids</taxon>
        <taxon>Malpighiales</taxon>
        <taxon>Passifloraceae</taxon>
        <taxon>Turnera</taxon>
    </lineage>
</organism>
<comment type="catalytic activity">
    <reaction evidence="1">
        <text>S-ubiquitinyl-[E2 ubiquitin-conjugating enzyme]-L-cysteine + [acceptor protein]-L-lysine = [E2 ubiquitin-conjugating enzyme]-L-cysteine + N(6)-ubiquitinyl-[acceptor protein]-L-lysine.</text>
        <dbReference type="EC" id="2.3.2.27"/>
    </reaction>
</comment>